<dbReference type="InterPro" id="IPR056972">
    <property type="entry name" value="RHH_dom-containing"/>
</dbReference>
<proteinExistence type="predicted"/>
<reference evidence="1 2" key="1">
    <citation type="submission" date="2011-04" db="EMBL/GenBank/DDBJ databases">
        <title>Complete sequence of Pseudomonas fulva 12-X.</title>
        <authorList>
            <consortium name="US DOE Joint Genome Institute"/>
            <person name="Lucas S."/>
            <person name="Han J."/>
            <person name="Lapidus A."/>
            <person name="Cheng J.-F."/>
            <person name="Goodwin L."/>
            <person name="Pitluck S."/>
            <person name="Peters L."/>
            <person name="Mikhailova N."/>
            <person name="Pagani I."/>
            <person name="Davenport K."/>
            <person name="Han C."/>
            <person name="Tapia R."/>
            <person name="Land M."/>
            <person name="Hauser L."/>
            <person name="Kyrpides N."/>
            <person name="Ivanova N."/>
            <person name="Pagani I."/>
            <person name="Lcollab F.I."/>
            <person name="Woyke T."/>
        </authorList>
    </citation>
    <scope>NUCLEOTIDE SEQUENCE [LARGE SCALE GENOMIC DNA]</scope>
    <source>
        <strain evidence="2">12-X</strain>
    </source>
</reference>
<dbReference type="Proteomes" id="UP000000686">
    <property type="component" value="Chromosome"/>
</dbReference>
<name>F6AAR4_PSEF1</name>
<dbReference type="OrthoDB" id="5956886at2"/>
<dbReference type="GO" id="GO:0006355">
    <property type="term" value="P:regulation of DNA-templated transcription"/>
    <property type="evidence" value="ECO:0007669"/>
    <property type="project" value="InterPro"/>
</dbReference>
<dbReference type="STRING" id="743720.Psefu_2146"/>
<evidence type="ECO:0000313" key="2">
    <source>
        <dbReference type="Proteomes" id="UP000000686"/>
    </source>
</evidence>
<dbReference type="InterPro" id="IPR010985">
    <property type="entry name" value="Ribbon_hlx_hlx"/>
</dbReference>
<dbReference type="eggNOG" id="ENOG5030Z62">
    <property type="taxonomic scope" value="Bacteria"/>
</dbReference>
<dbReference type="AlphaFoldDB" id="F6AAR4"/>
<evidence type="ECO:0008006" key="3">
    <source>
        <dbReference type="Google" id="ProtNLM"/>
    </source>
</evidence>
<sequence length="80" mass="9104">MSSRRIEIGARPIDDPRAKAWIQNRAEAGRQQDGRQTARMTLDVTPALRTRIKLAAIERGVTMAQMLREVLEREFPEVSS</sequence>
<evidence type="ECO:0000313" key="1">
    <source>
        <dbReference type="EMBL" id="AEF22117.1"/>
    </source>
</evidence>
<dbReference type="SUPFAM" id="SSF47598">
    <property type="entry name" value="Ribbon-helix-helix"/>
    <property type="match status" value="1"/>
</dbReference>
<gene>
    <name evidence="1" type="ordered locus">Psefu_2146</name>
</gene>
<dbReference type="EMBL" id="CP002727">
    <property type="protein sequence ID" value="AEF22117.1"/>
    <property type="molecule type" value="Genomic_DNA"/>
</dbReference>
<dbReference type="HOGENOM" id="CLU_185285_0_0_6"/>
<dbReference type="KEGG" id="pfv:Psefu_2146"/>
<organism evidence="1 2">
    <name type="scientific">Pseudomonas fulva (strain 12-X)</name>
    <dbReference type="NCBI Taxonomy" id="743720"/>
    <lineage>
        <taxon>Bacteria</taxon>
        <taxon>Pseudomonadati</taxon>
        <taxon>Pseudomonadota</taxon>
        <taxon>Gammaproteobacteria</taxon>
        <taxon>Pseudomonadales</taxon>
        <taxon>Pseudomonadaceae</taxon>
        <taxon>Pseudomonas</taxon>
    </lineage>
</organism>
<accession>F6AAR4</accession>
<dbReference type="RefSeq" id="WP_013791247.1">
    <property type="nucleotide sequence ID" value="NC_015556.1"/>
</dbReference>
<protein>
    <recommendedName>
        <fullName evidence="3">Chromosome partitioning protein ParB</fullName>
    </recommendedName>
</protein>
<dbReference type="Pfam" id="PF23807">
    <property type="entry name" value="RHH_10"/>
    <property type="match status" value="1"/>
</dbReference>
<keyword evidence="2" id="KW-1185">Reference proteome</keyword>